<dbReference type="Proteomes" id="UP000053881">
    <property type="component" value="Unassembled WGS sequence"/>
</dbReference>
<dbReference type="AlphaFoldDB" id="A0A0Q9Y4A1"/>
<feature type="transmembrane region" description="Helical" evidence="6">
    <location>
        <begin position="96"/>
        <end position="118"/>
    </location>
</feature>
<feature type="transmembrane region" description="Helical" evidence="6">
    <location>
        <begin position="201"/>
        <end position="219"/>
    </location>
</feature>
<comment type="similarity">
    <text evidence="2 6">Belongs to the 4-toluene sulfonate uptake permease (TSUP) (TC 2.A.102) family.</text>
</comment>
<evidence type="ECO:0000256" key="2">
    <source>
        <dbReference type="ARBA" id="ARBA00009142"/>
    </source>
</evidence>
<feature type="transmembrane region" description="Helical" evidence="6">
    <location>
        <begin position="36"/>
        <end position="56"/>
    </location>
</feature>
<keyword evidence="4 6" id="KW-1133">Transmembrane helix</keyword>
<keyword evidence="5 6" id="KW-0472">Membrane</keyword>
<proteinExistence type="inferred from homology"/>
<dbReference type="PANTHER" id="PTHR43701:SF2">
    <property type="entry name" value="MEMBRANE TRANSPORTER PROTEIN YJNA-RELATED"/>
    <property type="match status" value="1"/>
</dbReference>
<evidence type="ECO:0000313" key="7">
    <source>
        <dbReference type="EMBL" id="KRG11780.1"/>
    </source>
</evidence>
<evidence type="ECO:0000256" key="5">
    <source>
        <dbReference type="ARBA" id="ARBA00023136"/>
    </source>
</evidence>
<evidence type="ECO:0000256" key="4">
    <source>
        <dbReference type="ARBA" id="ARBA00022989"/>
    </source>
</evidence>
<feature type="transmembrane region" description="Helical" evidence="6">
    <location>
        <begin position="7"/>
        <end position="30"/>
    </location>
</feature>
<evidence type="ECO:0000313" key="8">
    <source>
        <dbReference type="Proteomes" id="UP000053881"/>
    </source>
</evidence>
<evidence type="ECO:0000256" key="6">
    <source>
        <dbReference type="RuleBase" id="RU363041"/>
    </source>
</evidence>
<evidence type="ECO:0000256" key="1">
    <source>
        <dbReference type="ARBA" id="ARBA00004141"/>
    </source>
</evidence>
<sequence length="257" mass="26734">MVELIFVMLFIGLLLGFIGAGGSGFMIAILTVGFGYPIHLAMGTALAAMMFTSLSGTISHIRERNTDIISGLLIGIVGAVAAWFGAGIALSIPESVITWLTASMLALSSIALFLRLVLATGDSVPLKKKTIRYPLAVVSLGLITGFLSGTFGIGATPFIQLGLMLLLGLPMRLAAGTSMLIILPIAAAGGAGYYWADSLDVPLLLTVLAGTMTGSYLGAKLTKRAPQKLLKTKRAPQKLLKIGIIATPLAAALILFF</sequence>
<accession>A0A0Q9Y4A1</accession>
<feature type="transmembrane region" description="Helical" evidence="6">
    <location>
        <begin position="68"/>
        <end position="90"/>
    </location>
</feature>
<dbReference type="EMBL" id="LGPB01000113">
    <property type="protein sequence ID" value="KRG11780.1"/>
    <property type="molecule type" value="Genomic_DNA"/>
</dbReference>
<dbReference type="Pfam" id="PF01925">
    <property type="entry name" value="TauE"/>
    <property type="match status" value="1"/>
</dbReference>
<feature type="transmembrane region" description="Helical" evidence="6">
    <location>
        <begin position="239"/>
        <end position="256"/>
    </location>
</feature>
<organism evidence="7 8">
    <name type="scientific">Lederbergia galactosidilytica</name>
    <dbReference type="NCBI Taxonomy" id="217031"/>
    <lineage>
        <taxon>Bacteria</taxon>
        <taxon>Bacillati</taxon>
        <taxon>Bacillota</taxon>
        <taxon>Bacilli</taxon>
        <taxon>Bacillales</taxon>
        <taxon>Bacillaceae</taxon>
        <taxon>Lederbergia</taxon>
    </lineage>
</organism>
<protein>
    <recommendedName>
        <fullName evidence="6">Probable membrane transporter protein</fullName>
    </recommendedName>
</protein>
<gene>
    <name evidence="7" type="ORF">ACA29_15580</name>
</gene>
<dbReference type="InterPro" id="IPR051598">
    <property type="entry name" value="TSUP/Inactive_protease-like"/>
</dbReference>
<reference evidence="7 8" key="1">
    <citation type="submission" date="2015-06" db="EMBL/GenBank/DDBJ databases">
        <title>Genome sequencing project of Bacillus galactosidilyticus PL133.</title>
        <authorList>
            <person name="Gaiero J."/>
            <person name="Nicol R."/>
            <person name="Habash M."/>
        </authorList>
    </citation>
    <scope>NUCLEOTIDE SEQUENCE [LARGE SCALE GENOMIC DNA]</scope>
    <source>
        <strain evidence="7 8">PL133</strain>
    </source>
</reference>
<comment type="subcellular location">
    <subcellularLocation>
        <location evidence="6">Cell membrane</location>
        <topology evidence="6">Multi-pass membrane protein</topology>
    </subcellularLocation>
    <subcellularLocation>
        <location evidence="1">Membrane</location>
        <topology evidence="1">Multi-pass membrane protein</topology>
    </subcellularLocation>
</comment>
<keyword evidence="6" id="KW-1003">Cell membrane</keyword>
<evidence type="ECO:0000256" key="3">
    <source>
        <dbReference type="ARBA" id="ARBA00022692"/>
    </source>
</evidence>
<feature type="transmembrane region" description="Helical" evidence="6">
    <location>
        <begin position="178"/>
        <end position="195"/>
    </location>
</feature>
<keyword evidence="3 6" id="KW-0812">Transmembrane</keyword>
<dbReference type="InterPro" id="IPR002781">
    <property type="entry name" value="TM_pro_TauE-like"/>
</dbReference>
<dbReference type="PANTHER" id="PTHR43701">
    <property type="entry name" value="MEMBRANE TRANSPORTER PROTEIN MJ0441-RELATED"/>
    <property type="match status" value="1"/>
</dbReference>
<comment type="caution">
    <text evidence="7">The sequence shown here is derived from an EMBL/GenBank/DDBJ whole genome shotgun (WGS) entry which is preliminary data.</text>
</comment>
<name>A0A0Q9Y4A1_9BACI</name>
<dbReference type="GO" id="GO:0005886">
    <property type="term" value="C:plasma membrane"/>
    <property type="evidence" value="ECO:0007669"/>
    <property type="project" value="UniProtKB-SubCell"/>
</dbReference>
<dbReference type="PATRIC" id="fig|217031.4.peg.5298"/>